<organism evidence="5 6">
    <name type="scientific">Photobacterium atrarenae</name>
    <dbReference type="NCBI Taxonomy" id="865757"/>
    <lineage>
        <taxon>Bacteria</taxon>
        <taxon>Pseudomonadati</taxon>
        <taxon>Pseudomonadota</taxon>
        <taxon>Gammaproteobacteria</taxon>
        <taxon>Vibrionales</taxon>
        <taxon>Vibrionaceae</taxon>
        <taxon>Photobacterium</taxon>
    </lineage>
</organism>
<dbReference type="PANTHER" id="PTHR46796:SF10">
    <property type="entry name" value="TRANSCRIPTIONAL ACTIVATOR FEAR"/>
    <property type="match status" value="1"/>
</dbReference>
<name>A0ABY5GGB4_9GAMM</name>
<evidence type="ECO:0000256" key="2">
    <source>
        <dbReference type="ARBA" id="ARBA00023125"/>
    </source>
</evidence>
<evidence type="ECO:0000256" key="3">
    <source>
        <dbReference type="ARBA" id="ARBA00023163"/>
    </source>
</evidence>
<keyword evidence="1" id="KW-0805">Transcription regulation</keyword>
<keyword evidence="2" id="KW-0238">DNA-binding</keyword>
<keyword evidence="6" id="KW-1185">Reference proteome</keyword>
<evidence type="ECO:0000313" key="6">
    <source>
        <dbReference type="Proteomes" id="UP001057998"/>
    </source>
</evidence>
<sequence length="263" mass="29902">MERSQIRRNLIARQQGDHQHAFAQVLLGWRGQMACEFEREQGRLVHGGIAIVPDSAPHFFNGLSEDSELLVIDLAPADPYLQALEQACEQPLLSTLFSQPHFLTLTPDSQPLLDFAAHQLRRAGAQISPQLHCQLISLFLTQFGQMHAPSVARVLNHSRLEEQALNMLIDQRLSSPLSNAAMASAMHLSESHFYCLCQRQFGITPQQYVMQRRMRRARQLLLETRMPLTELAAEVGFAQLSGFSRAYKRFYHQTPSATRRRTD</sequence>
<dbReference type="Proteomes" id="UP001057998">
    <property type="component" value="Chromosome 1"/>
</dbReference>
<proteinExistence type="predicted"/>
<dbReference type="RefSeq" id="WP_255389121.1">
    <property type="nucleotide sequence ID" value="NZ_CP101508.1"/>
</dbReference>
<dbReference type="InterPro" id="IPR009057">
    <property type="entry name" value="Homeodomain-like_sf"/>
</dbReference>
<dbReference type="Gene3D" id="1.10.10.60">
    <property type="entry name" value="Homeodomain-like"/>
    <property type="match status" value="2"/>
</dbReference>
<evidence type="ECO:0000259" key="4">
    <source>
        <dbReference type="PROSITE" id="PS01124"/>
    </source>
</evidence>
<gene>
    <name evidence="5" type="ORF">NNL38_00635</name>
</gene>
<dbReference type="InterPro" id="IPR011051">
    <property type="entry name" value="RmlC_Cupin_sf"/>
</dbReference>
<reference evidence="5" key="1">
    <citation type="submission" date="2022-07" db="EMBL/GenBank/DDBJ databases">
        <title>Genome sequencing of Photobacterium atrarenae GJH2-4.</title>
        <authorList>
            <person name="Park S.-J."/>
        </authorList>
    </citation>
    <scope>NUCLEOTIDE SEQUENCE</scope>
    <source>
        <strain evidence="5">GJH2-4</strain>
    </source>
</reference>
<dbReference type="SUPFAM" id="SSF46689">
    <property type="entry name" value="Homeodomain-like"/>
    <property type="match status" value="2"/>
</dbReference>
<dbReference type="PROSITE" id="PS01124">
    <property type="entry name" value="HTH_ARAC_FAMILY_2"/>
    <property type="match status" value="1"/>
</dbReference>
<dbReference type="InterPro" id="IPR050204">
    <property type="entry name" value="AraC_XylS_family_regulators"/>
</dbReference>
<dbReference type="SMART" id="SM00342">
    <property type="entry name" value="HTH_ARAC"/>
    <property type="match status" value="1"/>
</dbReference>
<evidence type="ECO:0000256" key="1">
    <source>
        <dbReference type="ARBA" id="ARBA00023015"/>
    </source>
</evidence>
<dbReference type="PANTHER" id="PTHR46796">
    <property type="entry name" value="HTH-TYPE TRANSCRIPTIONAL ACTIVATOR RHAS-RELATED"/>
    <property type="match status" value="1"/>
</dbReference>
<feature type="domain" description="HTH araC/xylS-type" evidence="4">
    <location>
        <begin position="163"/>
        <end position="261"/>
    </location>
</feature>
<dbReference type="EMBL" id="CP101508">
    <property type="protein sequence ID" value="UTV27866.1"/>
    <property type="molecule type" value="Genomic_DNA"/>
</dbReference>
<accession>A0ABY5GGB4</accession>
<dbReference type="SUPFAM" id="SSF51182">
    <property type="entry name" value="RmlC-like cupins"/>
    <property type="match status" value="1"/>
</dbReference>
<protein>
    <submittedName>
        <fullName evidence="5">AraC family transcriptional regulator</fullName>
    </submittedName>
</protein>
<dbReference type="Pfam" id="PF12833">
    <property type="entry name" value="HTH_18"/>
    <property type="match status" value="1"/>
</dbReference>
<evidence type="ECO:0000313" key="5">
    <source>
        <dbReference type="EMBL" id="UTV27866.1"/>
    </source>
</evidence>
<keyword evidence="3" id="KW-0804">Transcription</keyword>
<dbReference type="InterPro" id="IPR018060">
    <property type="entry name" value="HTH_AraC"/>
</dbReference>